<name>A0A4Y2K5L5_ARAVE</name>
<sequence length="83" mass="9654">MTWTTLELPPNLQTSTPHQREDFRPTTSDFTCIRPKYMADLQWKWVSNLEPSVPKAETLPLGHRGPYSQVYAYPWEYAVVGNL</sequence>
<proteinExistence type="predicted"/>
<protein>
    <submittedName>
        <fullName evidence="2">Uncharacterized protein</fullName>
    </submittedName>
</protein>
<gene>
    <name evidence="2" type="ORF">AVEN_97815_1</name>
</gene>
<dbReference type="EMBL" id="BGPR01004239">
    <property type="protein sequence ID" value="GBM97494.1"/>
    <property type="molecule type" value="Genomic_DNA"/>
</dbReference>
<comment type="caution">
    <text evidence="2">The sequence shown here is derived from an EMBL/GenBank/DDBJ whole genome shotgun (WGS) entry which is preliminary data.</text>
</comment>
<feature type="compositionally biased region" description="Polar residues" evidence="1">
    <location>
        <begin position="1"/>
        <end position="17"/>
    </location>
</feature>
<feature type="region of interest" description="Disordered" evidence="1">
    <location>
        <begin position="1"/>
        <end position="26"/>
    </location>
</feature>
<organism evidence="2 3">
    <name type="scientific">Araneus ventricosus</name>
    <name type="common">Orbweaver spider</name>
    <name type="synonym">Epeira ventricosa</name>
    <dbReference type="NCBI Taxonomy" id="182803"/>
    <lineage>
        <taxon>Eukaryota</taxon>
        <taxon>Metazoa</taxon>
        <taxon>Ecdysozoa</taxon>
        <taxon>Arthropoda</taxon>
        <taxon>Chelicerata</taxon>
        <taxon>Arachnida</taxon>
        <taxon>Araneae</taxon>
        <taxon>Araneomorphae</taxon>
        <taxon>Entelegynae</taxon>
        <taxon>Araneoidea</taxon>
        <taxon>Araneidae</taxon>
        <taxon>Araneus</taxon>
    </lineage>
</organism>
<accession>A0A4Y2K5L5</accession>
<evidence type="ECO:0000313" key="2">
    <source>
        <dbReference type="EMBL" id="GBM97494.1"/>
    </source>
</evidence>
<reference evidence="2 3" key="1">
    <citation type="journal article" date="2019" name="Sci. Rep.">
        <title>Orb-weaving spider Araneus ventricosus genome elucidates the spidroin gene catalogue.</title>
        <authorList>
            <person name="Kono N."/>
            <person name="Nakamura H."/>
            <person name="Ohtoshi R."/>
            <person name="Moran D.A.P."/>
            <person name="Shinohara A."/>
            <person name="Yoshida Y."/>
            <person name="Fujiwara M."/>
            <person name="Mori M."/>
            <person name="Tomita M."/>
            <person name="Arakawa K."/>
        </authorList>
    </citation>
    <scope>NUCLEOTIDE SEQUENCE [LARGE SCALE GENOMIC DNA]</scope>
</reference>
<dbReference type="Proteomes" id="UP000499080">
    <property type="component" value="Unassembled WGS sequence"/>
</dbReference>
<dbReference type="AlphaFoldDB" id="A0A4Y2K5L5"/>
<evidence type="ECO:0000313" key="3">
    <source>
        <dbReference type="Proteomes" id="UP000499080"/>
    </source>
</evidence>
<evidence type="ECO:0000256" key="1">
    <source>
        <dbReference type="SAM" id="MobiDB-lite"/>
    </source>
</evidence>
<dbReference type="OrthoDB" id="1099063at2759"/>
<keyword evidence="3" id="KW-1185">Reference proteome</keyword>